<keyword evidence="4" id="KW-0808">Transferase</keyword>
<feature type="repeat" description="ANK" evidence="1">
    <location>
        <begin position="780"/>
        <end position="812"/>
    </location>
</feature>
<dbReference type="SMART" id="SM00219">
    <property type="entry name" value="TyrKc"/>
    <property type="match status" value="1"/>
</dbReference>
<dbReference type="CDD" id="cd00180">
    <property type="entry name" value="PKc"/>
    <property type="match status" value="1"/>
</dbReference>
<dbReference type="PROSITE" id="PS50011">
    <property type="entry name" value="PROTEIN_KINASE_DOM"/>
    <property type="match status" value="1"/>
</dbReference>
<feature type="repeat" description="ANK" evidence="1">
    <location>
        <begin position="873"/>
        <end position="905"/>
    </location>
</feature>
<keyword evidence="2" id="KW-0175">Coiled coil</keyword>
<evidence type="ECO:0000313" key="4">
    <source>
        <dbReference type="EMBL" id="KAE8302556.1"/>
    </source>
</evidence>
<sequence>MADGDDHAASSQTSAPAIPQFTIRDLHEWLDSVLNESTMGTVYSLEGYPNLAVKEILLDGLGKSNVDAIKLELATLPDLSHPGVLRHHQVVEDESFIYIVMNRHDKTLEQVFIDCKRRKIPVSAGVVLSILRQLSAALAYLHGLSGANTKGLVHRDLRPANIFISADGERFIIADFGLCKDALRCGSTIAGTAVYMAPEALLRNEASPASDVWSLGVIIYELVTLRRPDFLGGKEPAEVFIDGWRPDLSGVTDGFMQNVLERIFVLEPERRPTARELCKMLTAADIPIGELGHRYVALEDKCSALEAALNSANANIVLLKDELKVESDKVTALEAALDARSAEIASLKGALESRPSEVDALGQEPRLKTTGIDALEDQCKEYSAMIKALENRFTEVSGGMNTSSPQSNLSTLPRLIRAAYTNDTETVRVLIEEGVTGQRDEQGMTALMHAAQQGHIGPVRLLVKKEKGIKDKNGWTALMHAAHNGHPEASRILTPHEHGLQDLHGHTALMIVAQQRNLEMAKILLGREKGMKDKDGNTAFMHALMNKHTGIALLLRKHEAPSWTPLMCAAFTGNVTMARRHLHERDVKNSDGETALTIAARAGHKDIVELLDPTDENGVTALMRAVDRNDVDTVKALLPLQGGQKATGDVEIGKLTMYGGTALMRAVAHGYAEIMEMLVEKEGGMRDRNGKTALMIAAEKGHPECIKLLVRNVRERNSLSWTSLMYAACIEDADAVRSSLQEAGVKDSDGCTALVWAARTGHTECVKLLLEKEGGMQTSYGSTALMSAAEEGHAGAVEVLLEKEGRMKDSDGQTALMYAAQNGHSKCVRLLVKKEGGVQDIFGRTALMSAAEEGHTDCLALLLEKEGGMRDDNGKTALMLAARYGSTDCFKLLLEKEGGMKSNNGQTALMAAAKEGHSAHIALLLEKEGGMQDSDGWTALMWAVSCRQIECARLLAEKEKNVNRRKLLGIVKRRGNSKMMALLSE</sequence>
<dbReference type="InterPro" id="IPR000719">
    <property type="entry name" value="Prot_kinase_dom"/>
</dbReference>
<dbReference type="EMBL" id="AACB03000004">
    <property type="protein sequence ID" value="KAE8302556.1"/>
    <property type="molecule type" value="Genomic_DNA"/>
</dbReference>
<organism evidence="4 5">
    <name type="scientific">Giardia intestinalis (strain ATCC 50803 / WB clone C6)</name>
    <name type="common">Giardia lamblia</name>
    <dbReference type="NCBI Taxonomy" id="184922"/>
    <lineage>
        <taxon>Eukaryota</taxon>
        <taxon>Metamonada</taxon>
        <taxon>Diplomonadida</taxon>
        <taxon>Hexamitidae</taxon>
        <taxon>Giardiinae</taxon>
        <taxon>Giardia</taxon>
    </lineage>
</organism>
<evidence type="ECO:0000256" key="1">
    <source>
        <dbReference type="PROSITE-ProRule" id="PRU00023"/>
    </source>
</evidence>
<dbReference type="PROSITE" id="PS00109">
    <property type="entry name" value="PROTEIN_KINASE_TYR"/>
    <property type="match status" value="1"/>
</dbReference>
<dbReference type="Proteomes" id="UP000001548">
    <property type="component" value="Unassembled WGS sequence"/>
</dbReference>
<feature type="repeat" description="ANK" evidence="1">
    <location>
        <begin position="689"/>
        <end position="712"/>
    </location>
</feature>
<dbReference type="PANTHER" id="PTHR24120">
    <property type="entry name" value="GH07239P"/>
    <property type="match status" value="1"/>
</dbReference>
<feature type="repeat" description="ANK" evidence="1">
    <location>
        <begin position="811"/>
        <end position="834"/>
    </location>
</feature>
<dbReference type="GO" id="GO:0005524">
    <property type="term" value="F:ATP binding"/>
    <property type="evidence" value="ECO:0007669"/>
    <property type="project" value="InterPro"/>
</dbReference>
<dbReference type="FunFam" id="1.10.510.10:FF:000844">
    <property type="entry name" value="Kinase, NEK"/>
    <property type="match status" value="1"/>
</dbReference>
<dbReference type="SUPFAM" id="SSF56112">
    <property type="entry name" value="Protein kinase-like (PK-like)"/>
    <property type="match status" value="1"/>
</dbReference>
<feature type="repeat" description="ANK" evidence="1">
    <location>
        <begin position="591"/>
        <end position="611"/>
    </location>
</feature>
<dbReference type="SMART" id="SM00248">
    <property type="entry name" value="ANK"/>
    <property type="match status" value="16"/>
</dbReference>
<name>A0A644F1Q1_GIAIC</name>
<keyword evidence="1" id="KW-0040">ANK repeat</keyword>
<feature type="repeat" description="ANK" evidence="1">
    <location>
        <begin position="904"/>
        <end position="936"/>
    </location>
</feature>
<comment type="caution">
    <text evidence="4">The sequence shown here is derived from an EMBL/GenBank/DDBJ whole genome shotgun (WGS) entry which is preliminary data.</text>
</comment>
<keyword evidence="5" id="KW-1185">Reference proteome</keyword>
<evidence type="ECO:0000259" key="3">
    <source>
        <dbReference type="PROSITE" id="PS50011"/>
    </source>
</evidence>
<evidence type="ECO:0000256" key="2">
    <source>
        <dbReference type="SAM" id="Coils"/>
    </source>
</evidence>
<dbReference type="Pfam" id="PF12796">
    <property type="entry name" value="Ank_2"/>
    <property type="match status" value="5"/>
</dbReference>
<dbReference type="PROSITE" id="PS50088">
    <property type="entry name" value="ANK_REPEAT"/>
    <property type="match status" value="7"/>
</dbReference>
<evidence type="ECO:0000313" key="5">
    <source>
        <dbReference type="Proteomes" id="UP000001548"/>
    </source>
</evidence>
<dbReference type="Gene3D" id="1.10.510.10">
    <property type="entry name" value="Transferase(Phosphotransferase) domain 1"/>
    <property type="match status" value="1"/>
</dbReference>
<dbReference type="InterPro" id="IPR036770">
    <property type="entry name" value="Ankyrin_rpt-contain_sf"/>
</dbReference>
<dbReference type="InterPro" id="IPR011009">
    <property type="entry name" value="Kinase-like_dom_sf"/>
</dbReference>
<dbReference type="Gene3D" id="1.10.287.1490">
    <property type="match status" value="1"/>
</dbReference>
<dbReference type="FunFam" id="3.30.200.20:FF:000879">
    <property type="entry name" value="Kinase, NEK"/>
    <property type="match status" value="1"/>
</dbReference>
<keyword evidence="4" id="KW-0418">Kinase</keyword>
<feature type="coiled-coil region" evidence="2">
    <location>
        <begin position="295"/>
        <end position="329"/>
    </location>
</feature>
<dbReference type="Gene3D" id="3.30.200.20">
    <property type="entry name" value="Phosphorylase Kinase, domain 1"/>
    <property type="match status" value="1"/>
</dbReference>
<dbReference type="SMR" id="A0A644F1Q1"/>
<dbReference type="PROSITE" id="PS50297">
    <property type="entry name" value="ANK_REP_REGION"/>
    <property type="match status" value="5"/>
</dbReference>
<dbReference type="PANTHER" id="PTHR24120:SF4">
    <property type="entry name" value="GH07239P"/>
    <property type="match status" value="1"/>
</dbReference>
<dbReference type="InterPro" id="IPR020635">
    <property type="entry name" value="Tyr_kinase_cat_dom"/>
</dbReference>
<protein>
    <submittedName>
        <fullName evidence="4">Kinase, NEK</fullName>
    </submittedName>
</protein>
<dbReference type="InParanoid" id="A0A644F1Q1"/>
<proteinExistence type="predicted"/>
<dbReference type="InterPro" id="IPR002110">
    <property type="entry name" value="Ankyrin_rpt"/>
</dbReference>
<feature type="repeat" description="ANK" evidence="1">
    <location>
        <begin position="749"/>
        <end position="772"/>
    </location>
</feature>
<feature type="domain" description="Protein kinase" evidence="3">
    <location>
        <begin position="28"/>
        <end position="296"/>
    </location>
</feature>
<dbReference type="GO" id="GO:0004713">
    <property type="term" value="F:protein tyrosine kinase activity"/>
    <property type="evidence" value="ECO:0007669"/>
    <property type="project" value="InterPro"/>
</dbReference>
<dbReference type="Pfam" id="PF00023">
    <property type="entry name" value="Ank"/>
    <property type="match status" value="3"/>
</dbReference>
<accession>A0A644F1Q1</accession>
<dbReference type="Gene3D" id="1.25.40.20">
    <property type="entry name" value="Ankyrin repeat-containing domain"/>
    <property type="match status" value="6"/>
</dbReference>
<dbReference type="AlphaFoldDB" id="A0A644F1Q1"/>
<dbReference type="SUPFAM" id="SSF48403">
    <property type="entry name" value="Ankyrin repeat"/>
    <property type="match status" value="3"/>
</dbReference>
<gene>
    <name evidence="4" type="ORF">GL50803_0061439</name>
</gene>
<dbReference type="InterPro" id="IPR008266">
    <property type="entry name" value="Tyr_kinase_AS"/>
</dbReference>
<reference evidence="4 5" key="1">
    <citation type="journal article" date="2007" name="Science">
        <title>Genomic minimalism in the early diverging intestinal parasite Giardia lamblia.</title>
        <authorList>
            <person name="Morrison H.G."/>
            <person name="McArthur A.G."/>
            <person name="Gillin F.D."/>
            <person name="Aley S.B."/>
            <person name="Adam R.D."/>
            <person name="Olsen G.J."/>
            <person name="Best A.A."/>
            <person name="Cande W.Z."/>
            <person name="Chen F."/>
            <person name="Cipriano M.J."/>
            <person name="Davids B.J."/>
            <person name="Dawson S.C."/>
            <person name="Elmendorf H.G."/>
            <person name="Hehl A.B."/>
            <person name="Holder M.E."/>
            <person name="Huse S.M."/>
            <person name="Kim U.U."/>
            <person name="Lasek-Nesselquist E."/>
            <person name="Manning G."/>
            <person name="Nigam A."/>
            <person name="Nixon J.E."/>
            <person name="Palm D."/>
            <person name="Passamaneck N.E."/>
            <person name="Prabhu A."/>
            <person name="Reich C.I."/>
            <person name="Reiner D.S."/>
            <person name="Samuelson J."/>
            <person name="Svard S.G."/>
            <person name="Sogin M.L."/>
        </authorList>
    </citation>
    <scope>NUCLEOTIDE SEQUENCE [LARGE SCALE GENOMIC DNA]</scope>
    <source>
        <strain evidence="4 5">WB C6</strain>
    </source>
</reference>
<dbReference type="Pfam" id="PF00069">
    <property type="entry name" value="Pkinase"/>
    <property type="match status" value="1"/>
</dbReference>